<accession>A0A0B7BG28</accession>
<evidence type="ECO:0000313" key="1">
    <source>
        <dbReference type="EMBL" id="CEK91115.1"/>
    </source>
</evidence>
<reference evidence="1" key="1">
    <citation type="submission" date="2014-12" db="EMBL/GenBank/DDBJ databases">
        <title>Insight into the proteome of Arion vulgaris.</title>
        <authorList>
            <person name="Aradska J."/>
            <person name="Bulat T."/>
            <person name="Smidak R."/>
            <person name="Sarate P."/>
            <person name="Gangsoo J."/>
            <person name="Sialana F."/>
            <person name="Bilban M."/>
            <person name="Lubec G."/>
        </authorList>
    </citation>
    <scope>NUCLEOTIDE SEQUENCE</scope>
    <source>
        <tissue evidence="1">Skin</tissue>
    </source>
</reference>
<feature type="non-terminal residue" evidence="1">
    <location>
        <position position="109"/>
    </location>
</feature>
<dbReference type="AlphaFoldDB" id="A0A0B7BG28"/>
<name>A0A0B7BG28_9EUPU</name>
<dbReference type="EMBL" id="HACG01044250">
    <property type="protein sequence ID" value="CEK91115.1"/>
    <property type="molecule type" value="Transcribed_RNA"/>
</dbReference>
<proteinExistence type="predicted"/>
<organism evidence="1">
    <name type="scientific">Arion vulgaris</name>
    <dbReference type="NCBI Taxonomy" id="1028688"/>
    <lineage>
        <taxon>Eukaryota</taxon>
        <taxon>Metazoa</taxon>
        <taxon>Spiralia</taxon>
        <taxon>Lophotrochozoa</taxon>
        <taxon>Mollusca</taxon>
        <taxon>Gastropoda</taxon>
        <taxon>Heterobranchia</taxon>
        <taxon>Euthyneura</taxon>
        <taxon>Panpulmonata</taxon>
        <taxon>Eupulmonata</taxon>
        <taxon>Stylommatophora</taxon>
        <taxon>Helicina</taxon>
        <taxon>Arionoidea</taxon>
        <taxon>Arionidae</taxon>
        <taxon>Arion</taxon>
    </lineage>
</organism>
<gene>
    <name evidence="1" type="primary">ORF181095</name>
</gene>
<sequence length="109" mass="12459">MFYRLRLTLFPDSSITMAPRPQSIESLPMLDVTVISLVSGEKPYERVKSLGMYKPIRQVVDASDSLMPASIASDKLCNHISDFFFQLRNQHTNKLTNEQLPQSHVIHIK</sequence>
<protein>
    <submittedName>
        <fullName evidence="1">Uncharacterized protein</fullName>
    </submittedName>
</protein>